<dbReference type="EMBL" id="SSTD01007940">
    <property type="protein sequence ID" value="TYK17864.1"/>
    <property type="molecule type" value="Genomic_DNA"/>
</dbReference>
<evidence type="ECO:0008006" key="6">
    <source>
        <dbReference type="Google" id="ProtNLM"/>
    </source>
</evidence>
<feature type="region of interest" description="Disordered" evidence="1">
    <location>
        <begin position="1"/>
        <end position="34"/>
    </location>
</feature>
<dbReference type="Proteomes" id="UP000321393">
    <property type="component" value="Unassembled WGS sequence"/>
</dbReference>
<evidence type="ECO:0000313" key="4">
    <source>
        <dbReference type="Proteomes" id="UP000321393"/>
    </source>
</evidence>
<dbReference type="EMBL" id="SSTE01016227">
    <property type="protein sequence ID" value="KAA0041932.1"/>
    <property type="molecule type" value="Genomic_DNA"/>
</dbReference>
<evidence type="ECO:0000313" key="3">
    <source>
        <dbReference type="EMBL" id="TYK17864.1"/>
    </source>
</evidence>
<sequence>MHDENIVDIAAKGVETAPSVSESHNSKMDSDERDDVSLAKLLRKGLFSNVEPSGIADPIPSVHSHESSSAEEIFIPTPGHPPATYEEAVPDSDPIGESTENLGGNFVDPRLNNLLVQRERSFSKTDRISLQRLIADEINVSDKHHSCLSVTDVIVKAELSKTIPNVGPFYRLLIREFVVSFPFDFNNLSSSGTLSAWSVNGIPSVSLSIKYVILHKIGIANYLLIHLNAEILTALDAHGPDLKTLSLCYQLFQRSHVPDIEHDIRPSRNPYMFDTKHVDENAEGFFVH</sequence>
<protein>
    <recommendedName>
        <fullName evidence="6">Envelope-like protein</fullName>
    </recommendedName>
</protein>
<evidence type="ECO:0000256" key="1">
    <source>
        <dbReference type="SAM" id="MobiDB-lite"/>
    </source>
</evidence>
<gene>
    <name evidence="3" type="ORF">E5676_scaffold306G001340</name>
    <name evidence="2" type="ORF">E6C27_scaffold67G003480</name>
</gene>
<comment type="caution">
    <text evidence="3">The sequence shown here is derived from an EMBL/GenBank/DDBJ whole genome shotgun (WGS) entry which is preliminary data.</text>
</comment>
<organism evidence="3 5">
    <name type="scientific">Cucumis melo var. makuwa</name>
    <name type="common">Oriental melon</name>
    <dbReference type="NCBI Taxonomy" id="1194695"/>
    <lineage>
        <taxon>Eukaryota</taxon>
        <taxon>Viridiplantae</taxon>
        <taxon>Streptophyta</taxon>
        <taxon>Embryophyta</taxon>
        <taxon>Tracheophyta</taxon>
        <taxon>Spermatophyta</taxon>
        <taxon>Magnoliopsida</taxon>
        <taxon>eudicotyledons</taxon>
        <taxon>Gunneridae</taxon>
        <taxon>Pentapetalae</taxon>
        <taxon>rosids</taxon>
        <taxon>fabids</taxon>
        <taxon>Cucurbitales</taxon>
        <taxon>Cucurbitaceae</taxon>
        <taxon>Benincaseae</taxon>
        <taxon>Cucumis</taxon>
    </lineage>
</organism>
<evidence type="ECO:0000313" key="2">
    <source>
        <dbReference type="EMBL" id="KAA0041932.1"/>
    </source>
</evidence>
<name>A0A5D3D352_CUCMM</name>
<dbReference type="Proteomes" id="UP000321947">
    <property type="component" value="Unassembled WGS sequence"/>
</dbReference>
<dbReference type="AlphaFoldDB" id="A0A5D3D352"/>
<proteinExistence type="predicted"/>
<reference evidence="4 5" key="1">
    <citation type="submission" date="2019-08" db="EMBL/GenBank/DDBJ databases">
        <title>Draft genome sequences of two oriental melons (Cucumis melo L. var makuwa).</title>
        <authorList>
            <person name="Kwon S.-Y."/>
        </authorList>
    </citation>
    <scope>NUCLEOTIDE SEQUENCE [LARGE SCALE GENOMIC DNA]</scope>
    <source>
        <strain evidence="5">cv. Chang Bougi</strain>
        <strain evidence="4">cv. SW 3</strain>
        <tissue evidence="3">Leaf</tissue>
    </source>
</reference>
<accession>A0A5D3D352</accession>
<dbReference type="OrthoDB" id="1114110at2759"/>
<evidence type="ECO:0000313" key="5">
    <source>
        <dbReference type="Proteomes" id="UP000321947"/>
    </source>
</evidence>